<dbReference type="EMBL" id="GBRH01182924">
    <property type="protein sequence ID" value="JAE14972.1"/>
    <property type="molecule type" value="Transcribed_RNA"/>
</dbReference>
<protein>
    <submittedName>
        <fullName evidence="1">Uncharacterized protein</fullName>
    </submittedName>
</protein>
<evidence type="ECO:0000313" key="1">
    <source>
        <dbReference type="EMBL" id="JAE14972.1"/>
    </source>
</evidence>
<sequence length="65" mass="6631">MGPSRASAWASSTSPAVSLTSLAAAARVYMSNFLAKGWKFCVSLVVCLLSALLRLSATGDSCSGC</sequence>
<name>A0A0A9FRR4_ARUDO</name>
<reference evidence="1" key="2">
    <citation type="journal article" date="2015" name="Data Brief">
        <title>Shoot transcriptome of the giant reed, Arundo donax.</title>
        <authorList>
            <person name="Barrero R.A."/>
            <person name="Guerrero F.D."/>
            <person name="Moolhuijzen P."/>
            <person name="Goolsby J.A."/>
            <person name="Tidwell J."/>
            <person name="Bellgard S.E."/>
            <person name="Bellgard M.I."/>
        </authorList>
    </citation>
    <scope>NUCLEOTIDE SEQUENCE</scope>
    <source>
        <tissue evidence="1">Shoot tissue taken approximately 20 cm above the soil surface</tissue>
    </source>
</reference>
<reference evidence="1" key="1">
    <citation type="submission" date="2014-09" db="EMBL/GenBank/DDBJ databases">
        <authorList>
            <person name="Magalhaes I.L.F."/>
            <person name="Oliveira U."/>
            <person name="Santos F.R."/>
            <person name="Vidigal T.H.D.A."/>
            <person name="Brescovit A.D."/>
            <person name="Santos A.J."/>
        </authorList>
    </citation>
    <scope>NUCLEOTIDE SEQUENCE</scope>
    <source>
        <tissue evidence="1">Shoot tissue taken approximately 20 cm above the soil surface</tissue>
    </source>
</reference>
<dbReference type="AlphaFoldDB" id="A0A0A9FRR4"/>
<organism evidence="1">
    <name type="scientific">Arundo donax</name>
    <name type="common">Giant reed</name>
    <name type="synonym">Donax arundinaceus</name>
    <dbReference type="NCBI Taxonomy" id="35708"/>
    <lineage>
        <taxon>Eukaryota</taxon>
        <taxon>Viridiplantae</taxon>
        <taxon>Streptophyta</taxon>
        <taxon>Embryophyta</taxon>
        <taxon>Tracheophyta</taxon>
        <taxon>Spermatophyta</taxon>
        <taxon>Magnoliopsida</taxon>
        <taxon>Liliopsida</taxon>
        <taxon>Poales</taxon>
        <taxon>Poaceae</taxon>
        <taxon>PACMAD clade</taxon>
        <taxon>Arundinoideae</taxon>
        <taxon>Arundineae</taxon>
        <taxon>Arundo</taxon>
    </lineage>
</organism>
<accession>A0A0A9FRR4</accession>
<proteinExistence type="predicted"/>